<dbReference type="EMBL" id="BRPL01000002">
    <property type="protein sequence ID" value="GLB46261.1"/>
    <property type="molecule type" value="Genomic_DNA"/>
</dbReference>
<organism evidence="1 2">
    <name type="scientific">Philodulcilactobacillus myokoensis</name>
    <dbReference type="NCBI Taxonomy" id="2929573"/>
    <lineage>
        <taxon>Bacteria</taxon>
        <taxon>Bacillati</taxon>
        <taxon>Bacillota</taxon>
        <taxon>Bacilli</taxon>
        <taxon>Lactobacillales</taxon>
        <taxon>Lactobacillaceae</taxon>
        <taxon>Philodulcilactobacillus</taxon>
    </lineage>
</organism>
<accession>A0A9W6B0D1</accession>
<name>A0A9W6B0D1_9LACO</name>
<reference evidence="1" key="2">
    <citation type="journal article" date="2023" name="PLoS ONE">
        <title>Philodulcilactobacillus myokoensis gen. nov., sp. nov., a fructophilic, acidophilic, and agar-phobic lactic acid bacterium isolated from fermented vegetable extracts.</title>
        <authorList>
            <person name="Kouya T."/>
            <person name="Ishiyama Y."/>
            <person name="Ohashi S."/>
            <person name="Kumakubo R."/>
            <person name="Yamazaki T."/>
            <person name="Otaki T."/>
        </authorList>
    </citation>
    <scope>NUCLEOTIDE SEQUENCE</scope>
    <source>
        <strain evidence="1">WR16-4</strain>
    </source>
</reference>
<proteinExistence type="predicted"/>
<comment type="caution">
    <text evidence="1">The sequence shown here is derived from an EMBL/GenBank/DDBJ whole genome shotgun (WGS) entry which is preliminary data.</text>
</comment>
<dbReference type="Proteomes" id="UP001144204">
    <property type="component" value="Unassembled WGS sequence"/>
</dbReference>
<reference evidence="1" key="1">
    <citation type="submission" date="2022-07" db="EMBL/GenBank/DDBJ databases">
        <authorList>
            <person name="Kouya T."/>
            <person name="Ishiyama Y."/>
        </authorList>
    </citation>
    <scope>NUCLEOTIDE SEQUENCE</scope>
    <source>
        <strain evidence="1">WR16-4</strain>
    </source>
</reference>
<gene>
    <name evidence="1" type="ORF">WR164_02400</name>
</gene>
<protein>
    <submittedName>
        <fullName evidence="1">Uncharacterized protein</fullName>
    </submittedName>
</protein>
<evidence type="ECO:0000313" key="1">
    <source>
        <dbReference type="EMBL" id="GLB46261.1"/>
    </source>
</evidence>
<sequence length="116" mass="13802">MLFRMKSYQVPDNIRTQLHNNADQLVGDCNIIYRNIVNRTEKDSFDPIDVEIDNMEFPENLDKSARRIVKHLYKLFKLKGNVGCAQFNRQQLKYEKCLEKFQNQCIKLINEKDFNG</sequence>
<evidence type="ECO:0000313" key="2">
    <source>
        <dbReference type="Proteomes" id="UP001144204"/>
    </source>
</evidence>
<keyword evidence="2" id="KW-1185">Reference proteome</keyword>
<dbReference type="RefSeq" id="WP_286135718.1">
    <property type="nucleotide sequence ID" value="NZ_BRPL01000002.1"/>
</dbReference>
<dbReference type="AlphaFoldDB" id="A0A9W6B0D1"/>